<dbReference type="InterPro" id="IPR050095">
    <property type="entry name" value="ECF_ABC_transporter_ATP-bd"/>
</dbReference>
<reference evidence="10 11" key="1">
    <citation type="submission" date="2024-02" db="EMBL/GenBank/DDBJ databases">
        <title>A nitrogen-fixing paenibacillus bacterium.</title>
        <authorList>
            <person name="Zhang W.L."/>
            <person name="Chen S.F."/>
        </authorList>
    </citation>
    <scope>NUCLEOTIDE SEQUENCE [LARGE SCALE GENOMIC DNA]</scope>
    <source>
        <strain evidence="10 11">M1</strain>
    </source>
</reference>
<dbReference type="SUPFAM" id="SSF52540">
    <property type="entry name" value="P-loop containing nucleoside triphosphate hydrolases"/>
    <property type="match status" value="1"/>
</dbReference>
<comment type="similarity">
    <text evidence="2">Belongs to the ABC transporter superfamily.</text>
</comment>
<dbReference type="InterPro" id="IPR003439">
    <property type="entry name" value="ABC_transporter-like_ATP-bd"/>
</dbReference>
<evidence type="ECO:0000256" key="5">
    <source>
        <dbReference type="ARBA" id="ARBA00022741"/>
    </source>
</evidence>
<keyword evidence="8" id="KW-0472">Membrane</keyword>
<keyword evidence="7" id="KW-1278">Translocase</keyword>
<gene>
    <name evidence="10" type="ORF">V3851_23120</name>
</gene>
<evidence type="ECO:0000256" key="8">
    <source>
        <dbReference type="ARBA" id="ARBA00023136"/>
    </source>
</evidence>
<evidence type="ECO:0000256" key="2">
    <source>
        <dbReference type="ARBA" id="ARBA00005417"/>
    </source>
</evidence>
<dbReference type="EMBL" id="JAZHPZ010000017">
    <property type="protein sequence ID" value="MEF2968697.1"/>
    <property type="molecule type" value="Genomic_DNA"/>
</dbReference>
<dbReference type="SMART" id="SM00382">
    <property type="entry name" value="AAA"/>
    <property type="match status" value="1"/>
</dbReference>
<evidence type="ECO:0000256" key="3">
    <source>
        <dbReference type="ARBA" id="ARBA00022448"/>
    </source>
</evidence>
<dbReference type="CDD" id="cd03225">
    <property type="entry name" value="ABC_cobalt_CbiO_domain1"/>
    <property type="match status" value="1"/>
</dbReference>
<evidence type="ECO:0000256" key="7">
    <source>
        <dbReference type="ARBA" id="ARBA00022967"/>
    </source>
</evidence>
<evidence type="ECO:0000256" key="4">
    <source>
        <dbReference type="ARBA" id="ARBA00022475"/>
    </source>
</evidence>
<evidence type="ECO:0000313" key="11">
    <source>
        <dbReference type="Proteomes" id="UP001306950"/>
    </source>
</evidence>
<evidence type="ECO:0000256" key="6">
    <source>
        <dbReference type="ARBA" id="ARBA00022840"/>
    </source>
</evidence>
<name>A0ABU7VYE6_9BACL</name>
<evidence type="ECO:0000259" key="9">
    <source>
        <dbReference type="PROSITE" id="PS50893"/>
    </source>
</evidence>
<dbReference type="Pfam" id="PF00005">
    <property type="entry name" value="ABC_tran"/>
    <property type="match status" value="1"/>
</dbReference>
<keyword evidence="3" id="KW-0813">Transport</keyword>
<dbReference type="Proteomes" id="UP001306950">
    <property type="component" value="Unassembled WGS sequence"/>
</dbReference>
<keyword evidence="5" id="KW-0547">Nucleotide-binding</keyword>
<dbReference type="InterPro" id="IPR027417">
    <property type="entry name" value="P-loop_NTPase"/>
</dbReference>
<comment type="caution">
    <text evidence="10">The sequence shown here is derived from an EMBL/GenBank/DDBJ whole genome shotgun (WGS) entry which is preliminary data.</text>
</comment>
<sequence length="284" mass="32131">MDIFLKNVRLVHNPNTPNEKIALDHISLHIPSGQFVAIMGAVGSGKTTLIHTICGLLRPLSGDIRVGSYPLNKKANRRRVWKEIGYLSQFPEHQVMEDTVFNHIAEGLNHLGLTRECLARRVNENLEAVGLSNERFRGLSPHHLSGGELRRAVLAGILAAEPKILILDEPTAGLDGWERLRVLSLLKQIHIEKKTTILYISHRLEEALEYSERILAVDHGQIANDFHPSEIRPLWHKLENMGFAKTPLLRLMDLLEERLSAPMPRDIYKEEQLAAYLTKLAGRD</sequence>
<comment type="subcellular location">
    <subcellularLocation>
        <location evidence="1">Cell membrane</location>
        <topology evidence="1">Peripheral membrane protein</topology>
    </subcellularLocation>
</comment>
<dbReference type="PROSITE" id="PS50893">
    <property type="entry name" value="ABC_TRANSPORTER_2"/>
    <property type="match status" value="1"/>
</dbReference>
<dbReference type="InterPro" id="IPR017871">
    <property type="entry name" value="ABC_transporter-like_CS"/>
</dbReference>
<dbReference type="RefSeq" id="WP_331848870.1">
    <property type="nucleotide sequence ID" value="NZ_JAZHPZ010000017.1"/>
</dbReference>
<dbReference type="InterPro" id="IPR015856">
    <property type="entry name" value="ABC_transpr_CbiO/EcfA_su"/>
</dbReference>
<dbReference type="GO" id="GO:0005524">
    <property type="term" value="F:ATP binding"/>
    <property type="evidence" value="ECO:0007669"/>
    <property type="project" value="UniProtKB-KW"/>
</dbReference>
<evidence type="ECO:0000313" key="10">
    <source>
        <dbReference type="EMBL" id="MEF2968697.1"/>
    </source>
</evidence>
<dbReference type="PANTHER" id="PTHR43553">
    <property type="entry name" value="HEAVY METAL TRANSPORTER"/>
    <property type="match status" value="1"/>
</dbReference>
<dbReference type="PROSITE" id="PS00211">
    <property type="entry name" value="ABC_TRANSPORTER_1"/>
    <property type="match status" value="1"/>
</dbReference>
<dbReference type="InterPro" id="IPR003593">
    <property type="entry name" value="AAA+_ATPase"/>
</dbReference>
<feature type="domain" description="ABC transporter" evidence="9">
    <location>
        <begin position="3"/>
        <end position="244"/>
    </location>
</feature>
<accession>A0ABU7VYE6</accession>
<dbReference type="Gene3D" id="3.40.50.300">
    <property type="entry name" value="P-loop containing nucleotide triphosphate hydrolases"/>
    <property type="match status" value="1"/>
</dbReference>
<protein>
    <submittedName>
        <fullName evidence="10">ATP-binding cassette domain-containing protein</fullName>
    </submittedName>
</protein>
<organism evidence="10 11">
    <name type="scientific">Paenibacillus haidiansis</name>
    <dbReference type="NCBI Taxonomy" id="1574488"/>
    <lineage>
        <taxon>Bacteria</taxon>
        <taxon>Bacillati</taxon>
        <taxon>Bacillota</taxon>
        <taxon>Bacilli</taxon>
        <taxon>Bacillales</taxon>
        <taxon>Paenibacillaceae</taxon>
        <taxon>Paenibacillus</taxon>
    </lineage>
</organism>
<keyword evidence="4" id="KW-1003">Cell membrane</keyword>
<dbReference type="PANTHER" id="PTHR43553:SF27">
    <property type="entry name" value="ENERGY-COUPLING FACTOR TRANSPORTER ATP-BINDING PROTEIN ECFA2"/>
    <property type="match status" value="1"/>
</dbReference>
<keyword evidence="11" id="KW-1185">Reference proteome</keyword>
<proteinExistence type="inferred from homology"/>
<keyword evidence="6 10" id="KW-0067">ATP-binding</keyword>
<evidence type="ECO:0000256" key="1">
    <source>
        <dbReference type="ARBA" id="ARBA00004202"/>
    </source>
</evidence>